<keyword evidence="7" id="KW-1185">Reference proteome</keyword>
<evidence type="ECO:0000313" key="7">
    <source>
        <dbReference type="Proteomes" id="UP001295684"/>
    </source>
</evidence>
<evidence type="ECO:0000256" key="3">
    <source>
        <dbReference type="ARBA" id="ARBA00022833"/>
    </source>
</evidence>
<dbReference type="Gene3D" id="3.30.40.10">
    <property type="entry name" value="Zinc/RING finger domain, C3HC4 (zinc finger)"/>
    <property type="match status" value="1"/>
</dbReference>
<sequence length="474" mass="54669">MESNKLYKEMLNQDPSEFINKPISKIELNPDKGANISDTSSDVSFEIIDIEVDQETDQMDLVEPITIKEYRRISFIKTSKEEINSQENPIDALMKEDEKNYIDSCSTSGMSSQSLKSEVEAKQLSQESHKSEPIFLSDSGTDSEEISDDLLPCKRESLLRYNIDPKIFKYGGYIKENDSSDELRSTCQDSDFSSKVPYFLPYEEDNSSGINPYEISHEVFQDFMVKLQSLTEPHRQRILDLMQQKNLKYLEKMGQNTFCGKGFCYEEITPIKIQCLKEETFIALGYSMEYNAEIIYKKNQNIPLDQKEISDLEEMKLVEILLQDPKEDKEDNGIKICAICSGDDSHVDLEMSQCYLCKVTVHVSCHKGSLNNFHNLRWKWFCERCTYHRPDLSQFSQLLTSTLYSPFEHLTRSQKIQNMTCILCNRRTGVLIFFLEHGFIHITCAQKSPNYSLSDSHLNLTTCEIDESNAVANV</sequence>
<dbReference type="InterPro" id="IPR013083">
    <property type="entry name" value="Znf_RING/FYVE/PHD"/>
</dbReference>
<keyword evidence="1" id="KW-0479">Metal-binding</keyword>
<reference evidence="6" key="1">
    <citation type="submission" date="2023-07" db="EMBL/GenBank/DDBJ databases">
        <authorList>
            <consortium name="AG Swart"/>
            <person name="Singh M."/>
            <person name="Singh A."/>
            <person name="Seah K."/>
            <person name="Emmerich C."/>
        </authorList>
    </citation>
    <scope>NUCLEOTIDE SEQUENCE</scope>
    <source>
        <strain evidence="6">DP1</strain>
    </source>
</reference>
<dbReference type="AlphaFoldDB" id="A0AAD1XPI9"/>
<dbReference type="Proteomes" id="UP001295684">
    <property type="component" value="Unassembled WGS sequence"/>
</dbReference>
<evidence type="ECO:0000259" key="5">
    <source>
        <dbReference type="SMART" id="SM00249"/>
    </source>
</evidence>
<protein>
    <recommendedName>
        <fullName evidence="5">Zinc finger PHD-type domain-containing protein</fullName>
    </recommendedName>
</protein>
<accession>A0AAD1XPI9</accession>
<feature type="region of interest" description="Disordered" evidence="4">
    <location>
        <begin position="103"/>
        <end position="147"/>
    </location>
</feature>
<name>A0AAD1XPI9_EUPCR</name>
<dbReference type="SUPFAM" id="SSF57903">
    <property type="entry name" value="FYVE/PHD zinc finger"/>
    <property type="match status" value="1"/>
</dbReference>
<evidence type="ECO:0000256" key="2">
    <source>
        <dbReference type="ARBA" id="ARBA00022771"/>
    </source>
</evidence>
<feature type="compositionally biased region" description="Basic and acidic residues" evidence="4">
    <location>
        <begin position="117"/>
        <end position="132"/>
    </location>
</feature>
<organism evidence="6 7">
    <name type="scientific">Euplotes crassus</name>
    <dbReference type="NCBI Taxonomy" id="5936"/>
    <lineage>
        <taxon>Eukaryota</taxon>
        <taxon>Sar</taxon>
        <taxon>Alveolata</taxon>
        <taxon>Ciliophora</taxon>
        <taxon>Intramacronucleata</taxon>
        <taxon>Spirotrichea</taxon>
        <taxon>Hypotrichia</taxon>
        <taxon>Euplotida</taxon>
        <taxon>Euplotidae</taxon>
        <taxon>Moneuplotes</taxon>
    </lineage>
</organism>
<dbReference type="EMBL" id="CAMPGE010018110">
    <property type="protein sequence ID" value="CAI2376548.1"/>
    <property type="molecule type" value="Genomic_DNA"/>
</dbReference>
<dbReference type="InterPro" id="IPR001965">
    <property type="entry name" value="Znf_PHD"/>
</dbReference>
<dbReference type="GO" id="GO:0008270">
    <property type="term" value="F:zinc ion binding"/>
    <property type="evidence" value="ECO:0007669"/>
    <property type="project" value="UniProtKB-KW"/>
</dbReference>
<dbReference type="SMART" id="SM00249">
    <property type="entry name" value="PHD"/>
    <property type="match status" value="1"/>
</dbReference>
<keyword evidence="2" id="KW-0863">Zinc-finger</keyword>
<feature type="compositionally biased region" description="Polar residues" evidence="4">
    <location>
        <begin position="103"/>
        <end position="116"/>
    </location>
</feature>
<evidence type="ECO:0000313" key="6">
    <source>
        <dbReference type="EMBL" id="CAI2376548.1"/>
    </source>
</evidence>
<gene>
    <name evidence="6" type="ORF">ECRASSUSDP1_LOCUS17918</name>
</gene>
<evidence type="ECO:0000256" key="1">
    <source>
        <dbReference type="ARBA" id="ARBA00022723"/>
    </source>
</evidence>
<proteinExistence type="predicted"/>
<comment type="caution">
    <text evidence="6">The sequence shown here is derived from an EMBL/GenBank/DDBJ whole genome shotgun (WGS) entry which is preliminary data.</text>
</comment>
<feature type="domain" description="Zinc finger PHD-type" evidence="5">
    <location>
        <begin position="336"/>
        <end position="386"/>
    </location>
</feature>
<evidence type="ECO:0000256" key="4">
    <source>
        <dbReference type="SAM" id="MobiDB-lite"/>
    </source>
</evidence>
<dbReference type="InterPro" id="IPR011011">
    <property type="entry name" value="Znf_FYVE_PHD"/>
</dbReference>
<keyword evidence="3" id="KW-0862">Zinc</keyword>